<name>A0A9D1KB92_9FIRM</name>
<dbReference type="AlphaFoldDB" id="A0A9D1KB92"/>
<reference evidence="1" key="1">
    <citation type="submission" date="2020-10" db="EMBL/GenBank/DDBJ databases">
        <authorList>
            <person name="Gilroy R."/>
        </authorList>
    </citation>
    <scope>NUCLEOTIDE SEQUENCE</scope>
    <source>
        <strain evidence="1">CHK195-26880</strain>
    </source>
</reference>
<reference evidence="1" key="2">
    <citation type="journal article" date="2021" name="PeerJ">
        <title>Extensive microbial diversity within the chicken gut microbiome revealed by metagenomics and culture.</title>
        <authorList>
            <person name="Gilroy R."/>
            <person name="Ravi A."/>
            <person name="Getino M."/>
            <person name="Pursley I."/>
            <person name="Horton D.L."/>
            <person name="Alikhan N.F."/>
            <person name="Baker D."/>
            <person name="Gharbi K."/>
            <person name="Hall N."/>
            <person name="Watson M."/>
            <person name="Adriaenssens E.M."/>
            <person name="Foster-Nyarko E."/>
            <person name="Jarju S."/>
            <person name="Secka A."/>
            <person name="Antonio M."/>
            <person name="Oren A."/>
            <person name="Chaudhuri R.R."/>
            <person name="La Ragione R."/>
            <person name="Hildebrand F."/>
            <person name="Pallen M.J."/>
        </authorList>
    </citation>
    <scope>NUCLEOTIDE SEQUENCE</scope>
    <source>
        <strain evidence="1">CHK195-26880</strain>
    </source>
</reference>
<comment type="caution">
    <text evidence="1">The sequence shown here is derived from an EMBL/GenBank/DDBJ whole genome shotgun (WGS) entry which is preliminary data.</text>
</comment>
<dbReference type="Proteomes" id="UP000886833">
    <property type="component" value="Unassembled WGS sequence"/>
</dbReference>
<accession>A0A9D1KB92</accession>
<sequence length="243" mass="28604">MQEIVTENVNDLEFLKILLTTEIDKIKTNLSDLKKYPKVQSYIILEKKRENLKINQIYGGLKKIEIKDKIDNLINTYIEVKQYVESINALSEYEEDLINLDNLTSIDGIIYNKEKKYKIYYSPKKVLKHLIELKERNGLSSILTIGEINNYIDVVRECLQNQIHYEDDKVVDEILTYKVYENPCNYDIKNIREIPSINLEYLYKKDNLTEREKEAFFGTEAHKALGISKEQDKVKRIGAKKNV</sequence>
<organism evidence="1 2">
    <name type="scientific">Candidatus Onthousia faecipullorum</name>
    <dbReference type="NCBI Taxonomy" id="2840887"/>
    <lineage>
        <taxon>Bacteria</taxon>
        <taxon>Bacillati</taxon>
        <taxon>Bacillota</taxon>
        <taxon>Bacilli</taxon>
        <taxon>Candidatus Onthousia</taxon>
    </lineage>
</organism>
<evidence type="ECO:0000313" key="2">
    <source>
        <dbReference type="Proteomes" id="UP000886833"/>
    </source>
</evidence>
<protein>
    <submittedName>
        <fullName evidence="1">Uncharacterized protein</fullName>
    </submittedName>
</protein>
<evidence type="ECO:0000313" key="1">
    <source>
        <dbReference type="EMBL" id="HIT37314.1"/>
    </source>
</evidence>
<proteinExistence type="predicted"/>
<dbReference type="EMBL" id="DVKQ01000030">
    <property type="protein sequence ID" value="HIT37314.1"/>
    <property type="molecule type" value="Genomic_DNA"/>
</dbReference>
<gene>
    <name evidence="1" type="ORF">IAB59_02390</name>
</gene>